<organism evidence="2 3">
    <name type="scientific">Gordonia asplenii</name>
    <dbReference type="NCBI Taxonomy" id="2725283"/>
    <lineage>
        <taxon>Bacteria</taxon>
        <taxon>Bacillati</taxon>
        <taxon>Actinomycetota</taxon>
        <taxon>Actinomycetes</taxon>
        <taxon>Mycobacteriales</taxon>
        <taxon>Gordoniaceae</taxon>
        <taxon>Gordonia</taxon>
    </lineage>
</organism>
<feature type="compositionally biased region" description="Gly residues" evidence="1">
    <location>
        <begin position="37"/>
        <end position="46"/>
    </location>
</feature>
<accession>A0A848KZR2</accession>
<evidence type="ECO:0000256" key="1">
    <source>
        <dbReference type="SAM" id="MobiDB-lite"/>
    </source>
</evidence>
<name>A0A848KZR2_9ACTN</name>
<feature type="compositionally biased region" description="Low complexity" evidence="1">
    <location>
        <begin position="91"/>
        <end position="121"/>
    </location>
</feature>
<sequence>MNYPQDPGQGQQRGGPEWGPSGQQGGPGQPGQPGPPQGGQGYGQQGPPGQPRYGQPQPYPQQGRDQPPQGRPQPYPQQGSHPGGPPPQYGQPPQGYGPQQGAPQQGQYGQPPGQQQFAGQPSQGGGAFLHINTSFMPLGFFLFFTGPLIVIDGVERGRTWGEEAFEVAPGVHHVHIHTRYMGSMGPIDEQVQVGPGQHLGIAYEAPMWTGGKAKFRYR</sequence>
<evidence type="ECO:0000313" key="3">
    <source>
        <dbReference type="Proteomes" id="UP000550729"/>
    </source>
</evidence>
<dbReference type="RefSeq" id="WP_170196684.1">
    <property type="nucleotide sequence ID" value="NZ_JABBNB010000031.1"/>
</dbReference>
<dbReference type="Proteomes" id="UP000550729">
    <property type="component" value="Unassembled WGS sequence"/>
</dbReference>
<dbReference type="EMBL" id="JABBNB010000031">
    <property type="protein sequence ID" value="NMO04184.1"/>
    <property type="molecule type" value="Genomic_DNA"/>
</dbReference>
<feature type="compositionally biased region" description="Gly residues" evidence="1">
    <location>
        <begin position="11"/>
        <end position="29"/>
    </location>
</feature>
<feature type="region of interest" description="Disordered" evidence="1">
    <location>
        <begin position="1"/>
        <end position="124"/>
    </location>
</feature>
<feature type="compositionally biased region" description="Low complexity" evidence="1">
    <location>
        <begin position="1"/>
        <end position="10"/>
    </location>
</feature>
<comment type="caution">
    <text evidence="2">The sequence shown here is derived from an EMBL/GenBank/DDBJ whole genome shotgun (WGS) entry which is preliminary data.</text>
</comment>
<proteinExistence type="predicted"/>
<evidence type="ECO:0000313" key="2">
    <source>
        <dbReference type="EMBL" id="NMO04184.1"/>
    </source>
</evidence>
<keyword evidence="3" id="KW-1185">Reference proteome</keyword>
<feature type="compositionally biased region" description="Low complexity" evidence="1">
    <location>
        <begin position="47"/>
        <end position="68"/>
    </location>
</feature>
<gene>
    <name evidence="2" type="ORF">HH308_23485</name>
</gene>
<protein>
    <submittedName>
        <fullName evidence="2">Uncharacterized protein</fullName>
    </submittedName>
</protein>
<reference evidence="2 3" key="1">
    <citation type="submission" date="2020-04" db="EMBL/GenBank/DDBJ databases">
        <title>Gordonia sp. nov. TBRC 11910.</title>
        <authorList>
            <person name="Suriyachadkun C."/>
        </authorList>
    </citation>
    <scope>NUCLEOTIDE SEQUENCE [LARGE SCALE GENOMIC DNA]</scope>
    <source>
        <strain evidence="2 3">TBRC 11910</strain>
    </source>
</reference>
<dbReference type="AlphaFoldDB" id="A0A848KZR2"/>